<dbReference type="NCBIfam" id="TIGR02443">
    <property type="entry name" value="YheV family putative zinc ribbon protein"/>
    <property type="match status" value="1"/>
</dbReference>
<accession>A0ABY5GUV9</accession>
<dbReference type="EMBL" id="CP073344">
    <property type="protein sequence ID" value="UTW03356.1"/>
    <property type="molecule type" value="Genomic_DNA"/>
</dbReference>
<name>A0ABY5GUV9_9GAMM</name>
<dbReference type="Proteomes" id="UP001059950">
    <property type="component" value="Chromosome"/>
</dbReference>
<evidence type="ECO:0000313" key="1">
    <source>
        <dbReference type="EMBL" id="UTW03356.1"/>
    </source>
</evidence>
<reference evidence="1" key="1">
    <citation type="submission" date="2021-04" db="EMBL/GenBank/DDBJ databases">
        <title>Oceanospirillales bacteria with DddD are important DMSP degraders in coastal seawater.</title>
        <authorList>
            <person name="Liu J."/>
        </authorList>
    </citation>
    <scope>NUCLEOTIDE SEQUENCE</scope>
    <source>
        <strain evidence="1">GY6</strain>
    </source>
</reference>
<gene>
    <name evidence="1" type="ORF">KDX31_18920</name>
</gene>
<proteinExistence type="predicted"/>
<dbReference type="InterPro" id="IPR012658">
    <property type="entry name" value="YheV"/>
</dbReference>
<evidence type="ECO:0000313" key="2">
    <source>
        <dbReference type="Proteomes" id="UP001059950"/>
    </source>
</evidence>
<sequence>MTIVKRFIAGAVCPRCGEMDSLKMYRDESREFRECIRCDFSDSMALDGSDQPDGELDTRVNRGGKVELEPAQPLNFVANPGANPGSGKH</sequence>
<protein>
    <submittedName>
        <fullName evidence="1">YheV family putative metal-binding protein</fullName>
    </submittedName>
</protein>
<organism evidence="1 2">
    <name type="scientific">Amphritea atlantica</name>
    <dbReference type="NCBI Taxonomy" id="355243"/>
    <lineage>
        <taxon>Bacteria</taxon>
        <taxon>Pseudomonadati</taxon>
        <taxon>Pseudomonadota</taxon>
        <taxon>Gammaproteobacteria</taxon>
        <taxon>Oceanospirillales</taxon>
        <taxon>Oceanospirillaceae</taxon>
        <taxon>Amphritea</taxon>
    </lineage>
</organism>
<keyword evidence="2" id="KW-1185">Reference proteome</keyword>
<dbReference type="Pfam" id="PF09526">
    <property type="entry name" value="DUF2387"/>
    <property type="match status" value="1"/>
</dbReference>